<dbReference type="OrthoDB" id="122670at2"/>
<organism evidence="1 2">
    <name type="scientific">Desulfamplus magnetovallimortis</name>
    <dbReference type="NCBI Taxonomy" id="1246637"/>
    <lineage>
        <taxon>Bacteria</taxon>
        <taxon>Pseudomonadati</taxon>
        <taxon>Thermodesulfobacteriota</taxon>
        <taxon>Desulfobacteria</taxon>
        <taxon>Desulfobacterales</taxon>
        <taxon>Desulfobacteraceae</taxon>
        <taxon>Desulfamplus</taxon>
    </lineage>
</organism>
<keyword evidence="2" id="KW-1185">Reference proteome</keyword>
<gene>
    <name evidence="1" type="ORF">MTBBW1_2250004</name>
</gene>
<evidence type="ECO:0000313" key="2">
    <source>
        <dbReference type="Proteomes" id="UP000191931"/>
    </source>
</evidence>
<evidence type="ECO:0000313" key="1">
    <source>
        <dbReference type="EMBL" id="SLM30428.1"/>
    </source>
</evidence>
<dbReference type="AlphaFoldDB" id="A0A1W1HDH4"/>
<protein>
    <recommendedName>
        <fullName evidence="3">DUF4160 domain-containing protein</fullName>
    </recommendedName>
</protein>
<dbReference type="EMBL" id="FWEV01000141">
    <property type="protein sequence ID" value="SLM30428.1"/>
    <property type="molecule type" value="Genomic_DNA"/>
</dbReference>
<dbReference type="RefSeq" id="WP_080808390.1">
    <property type="nucleotide sequence ID" value="NZ_LT828560.1"/>
</dbReference>
<sequence length="88" mass="10266">MPIISMFYGIIIRMYLLDNKQHSLPHIHAKYAEFEASITIKDGEIIAGELPRKQLRLVQAWVELYKDELLANWEIAISGENPYKIRPL</sequence>
<evidence type="ECO:0008006" key="3">
    <source>
        <dbReference type="Google" id="ProtNLM"/>
    </source>
</evidence>
<reference evidence="1 2" key="1">
    <citation type="submission" date="2017-03" db="EMBL/GenBank/DDBJ databases">
        <authorList>
            <person name="Afonso C.L."/>
            <person name="Miller P.J."/>
            <person name="Scott M.A."/>
            <person name="Spackman E."/>
            <person name="Goraichik I."/>
            <person name="Dimitrov K.M."/>
            <person name="Suarez D.L."/>
            <person name="Swayne D.E."/>
        </authorList>
    </citation>
    <scope>NUCLEOTIDE SEQUENCE [LARGE SCALE GENOMIC DNA]</scope>
    <source>
        <strain evidence="1">PRJEB14757</strain>
    </source>
</reference>
<name>A0A1W1HDH4_9BACT</name>
<dbReference type="Proteomes" id="UP000191931">
    <property type="component" value="Unassembled WGS sequence"/>
</dbReference>
<dbReference type="InterPro" id="IPR025427">
    <property type="entry name" value="DUF4160"/>
</dbReference>
<dbReference type="Pfam" id="PF13711">
    <property type="entry name" value="DUF4160"/>
    <property type="match status" value="1"/>
</dbReference>
<dbReference type="STRING" id="1246637.MTBBW1_2250004"/>
<accession>A0A1W1HDH4</accession>
<proteinExistence type="predicted"/>